<feature type="transmembrane region" description="Helical" evidence="10">
    <location>
        <begin position="249"/>
        <end position="274"/>
    </location>
</feature>
<dbReference type="Proteomes" id="UP000075221">
    <property type="component" value="Chromosome"/>
</dbReference>
<feature type="transmembrane region" description="Helical" evidence="10">
    <location>
        <begin position="286"/>
        <end position="305"/>
    </location>
</feature>
<dbReference type="GO" id="GO:0006814">
    <property type="term" value="P:sodium ion transport"/>
    <property type="evidence" value="ECO:0007669"/>
    <property type="project" value="InterPro"/>
</dbReference>
<proteinExistence type="predicted"/>
<feature type="transmembrane region" description="Helical" evidence="10">
    <location>
        <begin position="114"/>
        <end position="141"/>
    </location>
</feature>
<dbReference type="Proteomes" id="UP000178666">
    <property type="component" value="Chromosome"/>
</dbReference>
<evidence type="ECO:0000256" key="8">
    <source>
        <dbReference type="ARBA" id="ARBA00023136"/>
    </source>
</evidence>
<reference evidence="11 13" key="2">
    <citation type="submission" date="2016-02" db="EMBL/GenBank/DDBJ databases">
        <title>Complete Genome Sequence of Propionibacterium acidipropionici ATCC 55737.</title>
        <authorList>
            <person name="Luna Flores C.H."/>
            <person name="Nielsen L.K."/>
            <person name="Marcellin E."/>
        </authorList>
    </citation>
    <scope>NUCLEOTIDE SEQUENCE [LARGE SCALE GENOMIC DNA]</scope>
    <source>
        <strain evidence="11 13">ATCC 55737</strain>
    </source>
</reference>
<dbReference type="PANTHER" id="PTHR11328">
    <property type="entry name" value="MAJOR FACILITATOR SUPERFAMILY DOMAIN-CONTAINING PROTEIN"/>
    <property type="match status" value="1"/>
</dbReference>
<keyword evidence="14" id="KW-1185">Reference proteome</keyword>
<comment type="subcellular location">
    <subcellularLocation>
        <location evidence="1">Cell membrane</location>
        <topology evidence="1">Multi-pass membrane protein</topology>
    </subcellularLocation>
</comment>
<keyword evidence="6" id="KW-0769">Symport</keyword>
<dbReference type="SUPFAM" id="SSF103473">
    <property type="entry name" value="MFS general substrate transporter"/>
    <property type="match status" value="1"/>
</dbReference>
<dbReference type="NCBIfam" id="TIGR00792">
    <property type="entry name" value="gph"/>
    <property type="match status" value="1"/>
</dbReference>
<dbReference type="GO" id="GO:0008643">
    <property type="term" value="P:carbohydrate transport"/>
    <property type="evidence" value="ECO:0007669"/>
    <property type="project" value="InterPro"/>
</dbReference>
<feature type="transmembrane region" description="Helical" evidence="10">
    <location>
        <begin position="427"/>
        <end position="446"/>
    </location>
</feature>
<evidence type="ECO:0000256" key="10">
    <source>
        <dbReference type="SAM" id="Phobius"/>
    </source>
</evidence>
<keyword evidence="4" id="KW-0762">Sugar transport</keyword>
<feature type="region of interest" description="Disordered" evidence="9">
    <location>
        <begin position="470"/>
        <end position="495"/>
    </location>
</feature>
<dbReference type="Gene3D" id="1.20.1250.20">
    <property type="entry name" value="MFS general substrate transporter like domains"/>
    <property type="match status" value="2"/>
</dbReference>
<feature type="transmembrane region" description="Helical" evidence="10">
    <location>
        <begin position="198"/>
        <end position="218"/>
    </location>
</feature>
<evidence type="ECO:0000256" key="9">
    <source>
        <dbReference type="SAM" id="MobiDB-lite"/>
    </source>
</evidence>
<evidence type="ECO:0000256" key="4">
    <source>
        <dbReference type="ARBA" id="ARBA00022597"/>
    </source>
</evidence>
<dbReference type="InterPro" id="IPR001927">
    <property type="entry name" value="Na/Gal_symport"/>
</dbReference>
<keyword evidence="5 10" id="KW-0812">Transmembrane</keyword>
<dbReference type="CDD" id="cd17332">
    <property type="entry name" value="MFS_MelB_like"/>
    <property type="match status" value="1"/>
</dbReference>
<dbReference type="GO" id="GO:0005886">
    <property type="term" value="C:plasma membrane"/>
    <property type="evidence" value="ECO:0007669"/>
    <property type="project" value="UniProtKB-SubCell"/>
</dbReference>
<accession>A0AAC9ANZ9</accession>
<protein>
    <submittedName>
        <fullName evidence="11">Sodium:solute symporter</fullName>
    </submittedName>
</protein>
<dbReference type="GO" id="GO:0015293">
    <property type="term" value="F:symporter activity"/>
    <property type="evidence" value="ECO:0007669"/>
    <property type="project" value="UniProtKB-KW"/>
</dbReference>
<evidence type="ECO:0000256" key="3">
    <source>
        <dbReference type="ARBA" id="ARBA00022475"/>
    </source>
</evidence>
<feature type="transmembrane region" description="Helical" evidence="10">
    <location>
        <begin position="161"/>
        <end position="186"/>
    </location>
</feature>
<evidence type="ECO:0000313" key="12">
    <source>
        <dbReference type="EMBL" id="AOZ47752.1"/>
    </source>
</evidence>
<dbReference type="InterPro" id="IPR018043">
    <property type="entry name" value="Na/Gal_symport_CS"/>
</dbReference>
<organism evidence="11 13">
    <name type="scientific">Acidipropionibacterium acidipropionici</name>
    <dbReference type="NCBI Taxonomy" id="1748"/>
    <lineage>
        <taxon>Bacteria</taxon>
        <taxon>Bacillati</taxon>
        <taxon>Actinomycetota</taxon>
        <taxon>Actinomycetes</taxon>
        <taxon>Propionibacteriales</taxon>
        <taxon>Propionibacteriaceae</taxon>
        <taxon>Acidipropionibacterium</taxon>
    </lineage>
</organism>
<reference evidence="12 14" key="1">
    <citation type="journal article" date="2016" name="Plant Dis.">
        <title>Improved production of propionic acid using genome shuffling.</title>
        <authorList>
            <person name="Luna-Flores C.H."/>
            <person name="Palfreyman R.W."/>
            <person name="Kromer J.O."/>
            <person name="Nielsen L.K."/>
            <person name="Marcellin E."/>
        </authorList>
    </citation>
    <scope>NUCLEOTIDE SEQUENCE [LARGE SCALE GENOMIC DNA]</scope>
    <source>
        <strain evidence="12 14">F3E8</strain>
    </source>
</reference>
<evidence type="ECO:0000256" key="1">
    <source>
        <dbReference type="ARBA" id="ARBA00004651"/>
    </source>
</evidence>
<sequence length="495" mass="53646">MRKIKQPLTYAIGAFGHDAFYAALTTYFISFVTSELFDWDTGVSAQMIGFITTAVVVIRIVEIVFDPFIGALIDNTNTRWGKFKPWILGGSLVSSLALVLIFSNFFGLTESNPTLYLVLFVIAFIILDFSYSAHDVAFWGLMPALSLESEQRTKIGTIARFGSTLGHTTIAIVLVPINLWISHWIVGTQGDQQTRAGWLGFAIIIAGVSFIGSALTCWGAEEQQNAVRENVKRTKFTDVFKVLGRNDQLLWLALSYFMFALGFAITNSMVIYYFRYVLGKPQDYTYVGILEAILGMVSVIIFPFLQRTIGRKGVYVGAIGVQVIGYILYTMSGSSTAMALISTGLFYFPQPLVFLATLMTITDSVEYGQLKNGVRNESVTLTVRPLLDKLGGAISNGIVGVAAVGAGMTGAATAADISESGVLTFKAFMLFIPLGLVVLAAIVYWWKVSLTEARHDEIVAKLKEKLVDGESEAGNDETDASAASQSSGAGAGHAG</sequence>
<feature type="compositionally biased region" description="Acidic residues" evidence="9">
    <location>
        <begin position="470"/>
        <end position="479"/>
    </location>
</feature>
<feature type="transmembrane region" description="Helical" evidence="10">
    <location>
        <begin position="43"/>
        <end position="65"/>
    </location>
</feature>
<keyword evidence="8 10" id="KW-0472">Membrane</keyword>
<keyword evidence="7 10" id="KW-1133">Transmembrane helix</keyword>
<feature type="transmembrane region" description="Helical" evidence="10">
    <location>
        <begin position="86"/>
        <end position="108"/>
    </location>
</feature>
<dbReference type="PANTHER" id="PTHR11328:SF36">
    <property type="entry name" value="MELIBIOSE PERMEASE"/>
    <property type="match status" value="1"/>
</dbReference>
<evidence type="ECO:0000256" key="5">
    <source>
        <dbReference type="ARBA" id="ARBA00022692"/>
    </source>
</evidence>
<evidence type="ECO:0000313" key="11">
    <source>
        <dbReference type="EMBL" id="AMS06297.1"/>
    </source>
</evidence>
<evidence type="ECO:0000313" key="14">
    <source>
        <dbReference type="Proteomes" id="UP000178666"/>
    </source>
</evidence>
<keyword evidence="3" id="KW-1003">Cell membrane</keyword>
<name>A0AAC9ANZ9_9ACTN</name>
<keyword evidence="2" id="KW-0813">Transport</keyword>
<dbReference type="InterPro" id="IPR036259">
    <property type="entry name" value="MFS_trans_sf"/>
</dbReference>
<evidence type="ECO:0000256" key="2">
    <source>
        <dbReference type="ARBA" id="ARBA00022448"/>
    </source>
</evidence>
<dbReference type="AlphaFoldDB" id="A0AAC9ANZ9"/>
<dbReference type="EMBL" id="CP015970">
    <property type="protein sequence ID" value="AOZ47752.1"/>
    <property type="molecule type" value="Genomic_DNA"/>
</dbReference>
<evidence type="ECO:0000256" key="6">
    <source>
        <dbReference type="ARBA" id="ARBA00022847"/>
    </source>
</evidence>
<feature type="transmembrane region" description="Helical" evidence="10">
    <location>
        <begin position="7"/>
        <end position="31"/>
    </location>
</feature>
<gene>
    <name evidence="12" type="ORF">A8L58_14890</name>
    <name evidence="11" type="ORF">AXH35_13440</name>
</gene>
<feature type="transmembrane region" description="Helical" evidence="10">
    <location>
        <begin position="393"/>
        <end position="415"/>
    </location>
</feature>
<dbReference type="InterPro" id="IPR039672">
    <property type="entry name" value="MFS_2"/>
</dbReference>
<dbReference type="RefSeq" id="WP_062820176.1">
    <property type="nucleotide sequence ID" value="NZ_CP014352.1"/>
</dbReference>
<feature type="transmembrane region" description="Helical" evidence="10">
    <location>
        <begin position="312"/>
        <end position="331"/>
    </location>
</feature>
<dbReference type="EMBL" id="CP014352">
    <property type="protein sequence ID" value="AMS06297.1"/>
    <property type="molecule type" value="Genomic_DNA"/>
</dbReference>
<dbReference type="PROSITE" id="PS00872">
    <property type="entry name" value="NA_GALACTOSIDE_SYMP"/>
    <property type="match status" value="1"/>
</dbReference>
<feature type="transmembrane region" description="Helical" evidence="10">
    <location>
        <begin position="337"/>
        <end position="361"/>
    </location>
</feature>
<dbReference type="Pfam" id="PF13347">
    <property type="entry name" value="MFS_2"/>
    <property type="match status" value="1"/>
</dbReference>
<evidence type="ECO:0000313" key="13">
    <source>
        <dbReference type="Proteomes" id="UP000075221"/>
    </source>
</evidence>
<evidence type="ECO:0000256" key="7">
    <source>
        <dbReference type="ARBA" id="ARBA00022989"/>
    </source>
</evidence>